<dbReference type="Gene3D" id="1.10.10.2420">
    <property type="match status" value="1"/>
</dbReference>
<feature type="compositionally biased region" description="Basic and acidic residues" evidence="11">
    <location>
        <begin position="210"/>
        <end position="222"/>
    </location>
</feature>
<comment type="caution">
    <text evidence="16">The sequence shown here is derived from an EMBL/GenBank/DDBJ whole genome shotgun (WGS) entry which is preliminary data.</text>
</comment>
<protein>
    <recommendedName>
        <fullName evidence="2">glutamine--tRNA ligase</fullName>
        <ecNumber evidence="2">6.1.1.18</ecNumber>
    </recommendedName>
    <alternativeName>
        <fullName evidence="8">Glutaminyl-tRNA synthetase</fullName>
    </alternativeName>
</protein>
<dbReference type="InterPro" id="IPR050132">
    <property type="entry name" value="Gln/Glu-tRNA_Ligase"/>
</dbReference>
<organism evidence="16 17">
    <name type="scientific">Smittium simulii</name>
    <dbReference type="NCBI Taxonomy" id="133385"/>
    <lineage>
        <taxon>Eukaryota</taxon>
        <taxon>Fungi</taxon>
        <taxon>Fungi incertae sedis</taxon>
        <taxon>Zoopagomycota</taxon>
        <taxon>Kickxellomycotina</taxon>
        <taxon>Harpellomycetes</taxon>
        <taxon>Harpellales</taxon>
        <taxon>Legeriomycetaceae</taxon>
        <taxon>Smittium</taxon>
    </lineage>
</organism>
<sequence>MSFSNIEQIALSFEKLSLSKEKALETAKNPKIAPVLQDILSISEKLSSEISKPAGALLYKLSTTATPEIKPHFDFIINQILIGNLATNDQFTEALLFCKHSDPQDSYDAFKAACGVGIVVDDAQVFASVDAFLANNAEKLATDRYRTLGPFLSKLRQIPALRWAKAEKVKQALEVQVEQIIGPKDDRDLPQKGKSKKAPKPDNSKSIPDNAKKTTKQAEKPLEYTPASLESMFAEGDASKFHKPGGNPQISSALMDQHLKATNGKVITRFPPEPNGYLHIGHAKAINVNFGYAKAHQGICNLRYDDTNPEAEDEKYLISILDTIKWLGFEPNNIFYASNYFQQLFDLAVHMINKGLAYVCHCSGEEIHQQRGGESMGPRFACKHRDRPIQESLDQFYKMRDGRYAQGEATLRMKMDLEDGNPQMWDLIAYRVLYATHHRTGNDWCIYPTYDFAHCLSDSIENITHSLCTTEFTQSRKSYYWLCDAVDVYKPVQWEYGRLSVTNTILSKRKLLTLLNDHIVSDLDDPRLYTLPALRRRGVPAAAINGFVRELGVTTAKTTIDVSRLENHIRDCLNSSAPRLMAVLNPIKVRLTNFNNILDLDVPFKPRDPSFGSHTIPFTDTLYIDSSDFRLEDTKDYYRLAPNKTVGLLYAPGPITCTQVVYAPDGSISELLCKLEDGSDGNPIPKPKTYIQWVPICPERGSPVTLDQVRIYNNLFKHSNPFDKSLVPDGWLTDVNPNSLQTEKSAMIETGIFDLIAKFVNDSDKKVHFNKKEFEELRFQFLRIGYFCIDKDSIFSDNFADLCKNSNANQYHEFASNANIILNRIVTLKEDQNK</sequence>
<evidence type="ECO:0000256" key="5">
    <source>
        <dbReference type="ARBA" id="ARBA00022840"/>
    </source>
</evidence>
<keyword evidence="7 10" id="KW-0030">Aminoacyl-tRNA synthetase</keyword>
<feature type="domain" description="Glutaminyl-tRNA synthetase class Ib non-specific RNA-binding" evidence="14">
    <location>
        <begin position="169"/>
        <end position="258"/>
    </location>
</feature>
<dbReference type="InterPro" id="IPR007638">
    <property type="entry name" value="Gln-tRNA-synth_Ib_RNA-bd_2"/>
</dbReference>
<evidence type="ECO:0000256" key="8">
    <source>
        <dbReference type="ARBA" id="ARBA00030466"/>
    </source>
</evidence>
<dbReference type="InterPro" id="IPR020058">
    <property type="entry name" value="Glu/Gln-tRNA-synth_Ib_cat-dom"/>
</dbReference>
<accession>A0A2T9YTJ0</accession>
<dbReference type="CDD" id="cd00807">
    <property type="entry name" value="GlnRS_core"/>
    <property type="match status" value="1"/>
</dbReference>
<proteinExistence type="inferred from homology"/>
<evidence type="ECO:0000256" key="3">
    <source>
        <dbReference type="ARBA" id="ARBA00022598"/>
    </source>
</evidence>
<evidence type="ECO:0000256" key="7">
    <source>
        <dbReference type="ARBA" id="ARBA00023146"/>
    </source>
</evidence>
<feature type="domain" description="Glutamyl/glutaminyl-tRNA synthetase class Ib catalytic" evidence="12">
    <location>
        <begin position="265"/>
        <end position="574"/>
    </location>
</feature>
<dbReference type="Pfam" id="PF04557">
    <property type="entry name" value="tRNA_synt_1c_R2"/>
    <property type="match status" value="1"/>
</dbReference>
<dbReference type="FunFam" id="2.40.240.10:FF:000007">
    <property type="entry name" value="Glutamine--tRNA ligase"/>
    <property type="match status" value="1"/>
</dbReference>
<dbReference type="Proteomes" id="UP000245383">
    <property type="component" value="Unassembled WGS sequence"/>
</dbReference>
<evidence type="ECO:0000259" key="12">
    <source>
        <dbReference type="Pfam" id="PF00749"/>
    </source>
</evidence>
<dbReference type="InterPro" id="IPR014729">
    <property type="entry name" value="Rossmann-like_a/b/a_fold"/>
</dbReference>
<evidence type="ECO:0000313" key="17">
    <source>
        <dbReference type="Proteomes" id="UP000245383"/>
    </source>
</evidence>
<dbReference type="FunFam" id="3.40.50.620:FF:000037">
    <property type="entry name" value="Glutamine--tRNA ligase cytoplasmic"/>
    <property type="match status" value="1"/>
</dbReference>
<dbReference type="InterPro" id="IPR000924">
    <property type="entry name" value="Glu/Gln-tRNA-synth"/>
</dbReference>
<dbReference type="PANTHER" id="PTHR43097">
    <property type="entry name" value="GLUTAMINE-TRNA LIGASE"/>
    <property type="match status" value="1"/>
</dbReference>
<evidence type="ECO:0000256" key="4">
    <source>
        <dbReference type="ARBA" id="ARBA00022741"/>
    </source>
</evidence>
<evidence type="ECO:0000259" key="14">
    <source>
        <dbReference type="Pfam" id="PF04557"/>
    </source>
</evidence>
<dbReference type="PRINTS" id="PR00987">
    <property type="entry name" value="TRNASYNTHGLU"/>
</dbReference>
<feature type="domain" description="Glutamyl/glutaminyl-tRNA synthetase class Ib anti-codon binding" evidence="13">
    <location>
        <begin position="577"/>
        <end position="675"/>
    </location>
</feature>
<dbReference type="OrthoDB" id="10250478at2759"/>
<dbReference type="InterPro" id="IPR020059">
    <property type="entry name" value="Glu/Gln-tRNA-synth_Ib_codon-bd"/>
</dbReference>
<dbReference type="SUPFAM" id="SSF52374">
    <property type="entry name" value="Nucleotidylyl transferase"/>
    <property type="match status" value="1"/>
</dbReference>
<dbReference type="InterPro" id="IPR042558">
    <property type="entry name" value="Gln-tRNA-synth_Ib_RNA-bd_N_1"/>
</dbReference>
<evidence type="ECO:0000259" key="15">
    <source>
        <dbReference type="Pfam" id="PF04558"/>
    </source>
</evidence>
<dbReference type="FunFam" id="1.10.10.2420:FF:000001">
    <property type="entry name" value="Glutamine--tRNA ligase cytoplasmic"/>
    <property type="match status" value="1"/>
</dbReference>
<evidence type="ECO:0000256" key="11">
    <source>
        <dbReference type="SAM" id="MobiDB-lite"/>
    </source>
</evidence>
<dbReference type="InterPro" id="IPR042559">
    <property type="entry name" value="Gln-tRNA-synth_Ib_RNA-bd_N_2"/>
</dbReference>
<dbReference type="FunFam" id="3.90.800.10:FF:000001">
    <property type="entry name" value="Glutamine--tRNA ligase"/>
    <property type="match status" value="1"/>
</dbReference>
<dbReference type="GO" id="GO:0005524">
    <property type="term" value="F:ATP binding"/>
    <property type="evidence" value="ECO:0007669"/>
    <property type="project" value="UniProtKB-KW"/>
</dbReference>
<name>A0A2T9YTJ0_9FUNG</name>
<dbReference type="Pfam" id="PF04558">
    <property type="entry name" value="tRNA_synt_1c_R1"/>
    <property type="match status" value="1"/>
</dbReference>
<dbReference type="Gene3D" id="3.40.50.620">
    <property type="entry name" value="HUPs"/>
    <property type="match status" value="1"/>
</dbReference>
<keyword evidence="6 10" id="KW-0648">Protein biosynthesis</keyword>
<evidence type="ECO:0000256" key="10">
    <source>
        <dbReference type="RuleBase" id="RU363037"/>
    </source>
</evidence>
<dbReference type="EC" id="6.1.1.18" evidence="2"/>
<evidence type="ECO:0000256" key="1">
    <source>
        <dbReference type="ARBA" id="ARBA00005594"/>
    </source>
</evidence>
<evidence type="ECO:0000256" key="6">
    <source>
        <dbReference type="ARBA" id="ARBA00022917"/>
    </source>
</evidence>
<dbReference type="Pfam" id="PF00749">
    <property type="entry name" value="tRNA-synt_1c"/>
    <property type="match status" value="1"/>
</dbReference>
<feature type="region of interest" description="Disordered" evidence="11">
    <location>
        <begin position="183"/>
        <end position="223"/>
    </location>
</feature>
<dbReference type="GO" id="GO:0004819">
    <property type="term" value="F:glutamine-tRNA ligase activity"/>
    <property type="evidence" value="ECO:0007669"/>
    <property type="project" value="UniProtKB-EC"/>
</dbReference>
<dbReference type="InterPro" id="IPR001412">
    <property type="entry name" value="aa-tRNA-synth_I_CS"/>
</dbReference>
<keyword evidence="3 10" id="KW-0436">Ligase</keyword>
<dbReference type="InterPro" id="IPR011035">
    <property type="entry name" value="Ribosomal_bL25/Gln-tRNA_synth"/>
</dbReference>
<dbReference type="InterPro" id="IPR020056">
    <property type="entry name" value="Rbsml_bL25/Gln-tRNA_synth_N"/>
</dbReference>
<dbReference type="AlphaFoldDB" id="A0A2T9YTJ0"/>
<dbReference type="NCBIfam" id="TIGR00440">
    <property type="entry name" value="glnS"/>
    <property type="match status" value="1"/>
</dbReference>
<dbReference type="EMBL" id="MBFR01000050">
    <property type="protein sequence ID" value="PVU95660.1"/>
    <property type="molecule type" value="Genomic_DNA"/>
</dbReference>
<evidence type="ECO:0000256" key="2">
    <source>
        <dbReference type="ARBA" id="ARBA00012836"/>
    </source>
</evidence>
<dbReference type="GO" id="GO:0005829">
    <property type="term" value="C:cytosol"/>
    <property type="evidence" value="ECO:0007669"/>
    <property type="project" value="TreeGrafter"/>
</dbReference>
<dbReference type="InterPro" id="IPR007639">
    <property type="entry name" value="Gln-tRNA-synth_Ib_RNA-bd_N"/>
</dbReference>
<keyword evidence="5 10" id="KW-0067">ATP-binding</keyword>
<dbReference type="Pfam" id="PF03950">
    <property type="entry name" value="tRNA-synt_1c_C"/>
    <property type="match status" value="1"/>
</dbReference>
<feature type="domain" description="Glutaminyl-tRNA synthetase class Ib non-specific RNA-binding" evidence="15">
    <location>
        <begin position="10"/>
        <end position="165"/>
    </location>
</feature>
<comment type="similarity">
    <text evidence="1 10">Belongs to the class-I aminoacyl-tRNA synthetase family.</text>
</comment>
<dbReference type="GO" id="GO:0006425">
    <property type="term" value="P:glutaminyl-tRNA aminoacylation"/>
    <property type="evidence" value="ECO:0007669"/>
    <property type="project" value="InterPro"/>
</dbReference>
<comment type="catalytic activity">
    <reaction evidence="9">
        <text>tRNA(Gln) + L-glutamine + ATP = L-glutaminyl-tRNA(Gln) + AMP + diphosphate</text>
        <dbReference type="Rhea" id="RHEA:20121"/>
        <dbReference type="Rhea" id="RHEA-COMP:9662"/>
        <dbReference type="Rhea" id="RHEA-COMP:9681"/>
        <dbReference type="ChEBI" id="CHEBI:30616"/>
        <dbReference type="ChEBI" id="CHEBI:33019"/>
        <dbReference type="ChEBI" id="CHEBI:58359"/>
        <dbReference type="ChEBI" id="CHEBI:78442"/>
        <dbReference type="ChEBI" id="CHEBI:78521"/>
        <dbReference type="ChEBI" id="CHEBI:456215"/>
        <dbReference type="EC" id="6.1.1.18"/>
    </reaction>
</comment>
<evidence type="ECO:0000256" key="9">
    <source>
        <dbReference type="ARBA" id="ARBA00048270"/>
    </source>
</evidence>
<evidence type="ECO:0000259" key="13">
    <source>
        <dbReference type="Pfam" id="PF03950"/>
    </source>
</evidence>
<keyword evidence="4 10" id="KW-0547">Nucleotide-binding</keyword>
<reference evidence="16 17" key="1">
    <citation type="journal article" date="2018" name="MBio">
        <title>Comparative Genomics Reveals the Core Gene Toolbox for the Fungus-Insect Symbiosis.</title>
        <authorList>
            <person name="Wang Y."/>
            <person name="Stata M."/>
            <person name="Wang W."/>
            <person name="Stajich J.E."/>
            <person name="White M.M."/>
            <person name="Moncalvo J.M."/>
        </authorList>
    </citation>
    <scope>NUCLEOTIDE SEQUENCE [LARGE SCALE GENOMIC DNA]</scope>
    <source>
        <strain evidence="16 17">SWE-8-4</strain>
    </source>
</reference>
<gene>
    <name evidence="16" type="ORF">BB561_001678</name>
</gene>
<dbReference type="SUPFAM" id="SSF50715">
    <property type="entry name" value="Ribosomal protein L25-like"/>
    <property type="match status" value="1"/>
</dbReference>
<dbReference type="PANTHER" id="PTHR43097:SF4">
    <property type="entry name" value="GLUTAMINE--TRNA LIGASE"/>
    <property type="match status" value="1"/>
</dbReference>
<dbReference type="PROSITE" id="PS00178">
    <property type="entry name" value="AA_TRNA_LIGASE_I"/>
    <property type="match status" value="1"/>
</dbReference>
<evidence type="ECO:0000313" key="16">
    <source>
        <dbReference type="EMBL" id="PVU95660.1"/>
    </source>
</evidence>
<keyword evidence="17" id="KW-1185">Reference proteome</keyword>
<dbReference type="Gene3D" id="1.10.8.1290">
    <property type="entry name" value="Glutaminyl-tRNA synthetase, non-specific RNA binding region part 1, domain 1"/>
    <property type="match status" value="1"/>
</dbReference>
<dbReference type="InterPro" id="IPR004514">
    <property type="entry name" value="Gln-tRNA-synth"/>
</dbReference>
<dbReference type="STRING" id="133385.A0A2T9YTJ0"/>
<dbReference type="Gene3D" id="2.40.240.10">
    <property type="entry name" value="Ribosomal Protein L25, Chain P"/>
    <property type="match status" value="2"/>
</dbReference>